<dbReference type="InterPro" id="IPR010719">
    <property type="entry name" value="MnmM_MeTrfase"/>
</dbReference>
<protein>
    <submittedName>
        <fullName evidence="1">rRNA methyltransferase</fullName>
    </submittedName>
</protein>
<evidence type="ECO:0000313" key="2">
    <source>
        <dbReference type="Proteomes" id="UP000624041"/>
    </source>
</evidence>
<name>A0A917Y4C3_9BACI</name>
<dbReference type="InterPro" id="IPR029063">
    <property type="entry name" value="SAM-dependent_MTases_sf"/>
</dbReference>
<dbReference type="Gene3D" id="3.40.50.150">
    <property type="entry name" value="Vaccinia Virus protein VP39"/>
    <property type="match status" value="1"/>
</dbReference>
<keyword evidence="2" id="KW-1185">Reference proteome</keyword>
<dbReference type="GO" id="GO:0032259">
    <property type="term" value="P:methylation"/>
    <property type="evidence" value="ECO:0007669"/>
    <property type="project" value="UniProtKB-KW"/>
</dbReference>
<dbReference type="RefSeq" id="WP_188859253.1">
    <property type="nucleotide sequence ID" value="NZ_BMOS01000040.1"/>
</dbReference>
<comment type="caution">
    <text evidence="1">The sequence shown here is derived from an EMBL/GenBank/DDBJ whole genome shotgun (WGS) entry which is preliminary data.</text>
</comment>
<sequence length="186" mass="20682">MLKNVLQFAHHLLEETISPGDLAIDATCGNGNDTLVLAKLAGAQGKVLAFDIQKQAIASTRERLEASEYTNVTLIQDSHALVDHYLEDNEEISAAIFNLGYLPKSDKQIITTSNSTIPAVEKLLARLKKKGLIILVVYHGHEGGKEEKTALLEYVTELDQKKYHVLKYDFINQINNPPFVLAIEKK</sequence>
<dbReference type="GO" id="GO:0008168">
    <property type="term" value="F:methyltransferase activity"/>
    <property type="evidence" value="ECO:0007669"/>
    <property type="project" value="UniProtKB-KW"/>
</dbReference>
<reference evidence="1" key="2">
    <citation type="submission" date="2020-09" db="EMBL/GenBank/DDBJ databases">
        <authorList>
            <person name="Sun Q."/>
            <person name="Ohkuma M."/>
        </authorList>
    </citation>
    <scope>NUCLEOTIDE SEQUENCE</scope>
    <source>
        <strain evidence="1">JCM 17251</strain>
    </source>
</reference>
<dbReference type="Proteomes" id="UP000624041">
    <property type="component" value="Unassembled WGS sequence"/>
</dbReference>
<dbReference type="PANTHER" id="PTHR35276:SF1">
    <property type="entry name" value="TRNA (MNM(5)S(2)U34)-METHYLTRANSFERASE, CHLOROPLASTIC"/>
    <property type="match status" value="1"/>
</dbReference>
<keyword evidence="1" id="KW-0808">Transferase</keyword>
<dbReference type="SUPFAM" id="SSF53335">
    <property type="entry name" value="S-adenosyl-L-methionine-dependent methyltransferases"/>
    <property type="match status" value="1"/>
</dbReference>
<keyword evidence="1" id="KW-0489">Methyltransferase</keyword>
<evidence type="ECO:0000313" key="1">
    <source>
        <dbReference type="EMBL" id="GGN65776.1"/>
    </source>
</evidence>
<accession>A0A917Y4C3</accession>
<reference evidence="1" key="1">
    <citation type="journal article" date="2014" name="Int. J. Syst. Evol. Microbiol.">
        <title>Complete genome sequence of Corynebacterium casei LMG S-19264T (=DSM 44701T), isolated from a smear-ripened cheese.</title>
        <authorList>
            <consortium name="US DOE Joint Genome Institute (JGI-PGF)"/>
            <person name="Walter F."/>
            <person name="Albersmeier A."/>
            <person name="Kalinowski J."/>
            <person name="Ruckert C."/>
        </authorList>
    </citation>
    <scope>NUCLEOTIDE SEQUENCE</scope>
    <source>
        <strain evidence="1">JCM 17251</strain>
    </source>
</reference>
<dbReference type="AlphaFoldDB" id="A0A917Y4C3"/>
<proteinExistence type="predicted"/>
<organism evidence="1 2">
    <name type="scientific">Oceanobacillus indicireducens</name>
    <dbReference type="NCBI Taxonomy" id="1004261"/>
    <lineage>
        <taxon>Bacteria</taxon>
        <taxon>Bacillati</taxon>
        <taxon>Bacillota</taxon>
        <taxon>Bacilli</taxon>
        <taxon>Bacillales</taxon>
        <taxon>Bacillaceae</taxon>
        <taxon>Oceanobacillus</taxon>
    </lineage>
</organism>
<dbReference type="Pfam" id="PF06962">
    <property type="entry name" value="rRNA_methylase"/>
    <property type="match status" value="1"/>
</dbReference>
<dbReference type="EMBL" id="BMOS01000040">
    <property type="protein sequence ID" value="GGN65776.1"/>
    <property type="molecule type" value="Genomic_DNA"/>
</dbReference>
<dbReference type="PANTHER" id="PTHR35276">
    <property type="entry name" value="S-ADENOSYL-L-METHIONINE-DEPENDENT METHYLTRANSFERASES SUPERFAMILY PROTEIN"/>
    <property type="match status" value="1"/>
</dbReference>
<dbReference type="CDD" id="cd02440">
    <property type="entry name" value="AdoMet_MTases"/>
    <property type="match status" value="1"/>
</dbReference>
<gene>
    <name evidence="1" type="ORF">GCM10007971_35030</name>
</gene>